<name>A0A0E0MAS8_ORYPU</name>
<feature type="compositionally biased region" description="Acidic residues" evidence="1">
    <location>
        <begin position="78"/>
        <end position="88"/>
    </location>
</feature>
<keyword evidence="3" id="KW-1185">Reference proteome</keyword>
<dbReference type="HOGENOM" id="CLU_2472909_0_0_1"/>
<accession>A0A0E0MAS8</accession>
<reference evidence="2" key="1">
    <citation type="submission" date="2015-04" db="UniProtKB">
        <authorList>
            <consortium name="EnsemblPlants"/>
        </authorList>
    </citation>
    <scope>IDENTIFICATION</scope>
</reference>
<evidence type="ECO:0000313" key="2">
    <source>
        <dbReference type="EnsemblPlants" id="OPUNC10G17030.1"/>
    </source>
</evidence>
<dbReference type="EnsemblPlants" id="OPUNC10G17030.1">
    <property type="protein sequence ID" value="OPUNC10G17030.1"/>
    <property type="gene ID" value="OPUNC10G17030"/>
</dbReference>
<evidence type="ECO:0000256" key="1">
    <source>
        <dbReference type="SAM" id="MobiDB-lite"/>
    </source>
</evidence>
<feature type="region of interest" description="Disordered" evidence="1">
    <location>
        <begin position="34"/>
        <end position="88"/>
    </location>
</feature>
<dbReference type="Proteomes" id="UP000026962">
    <property type="component" value="Chromosome 10"/>
</dbReference>
<dbReference type="AlphaFoldDB" id="A0A0E0MAS8"/>
<sequence>MAAMEPKSTSPPRRFDLMAKGQIVISAASTLHRDDDALAQQPEVDAQSAAEEEEFQSSANEREEEENIPYANSSSDHELDEVGDNDNE</sequence>
<dbReference type="Gramene" id="OPUNC10G17030.1">
    <property type="protein sequence ID" value="OPUNC10G17030.1"/>
    <property type="gene ID" value="OPUNC10G17030"/>
</dbReference>
<organism evidence="2">
    <name type="scientific">Oryza punctata</name>
    <name type="common">Red rice</name>
    <dbReference type="NCBI Taxonomy" id="4537"/>
    <lineage>
        <taxon>Eukaryota</taxon>
        <taxon>Viridiplantae</taxon>
        <taxon>Streptophyta</taxon>
        <taxon>Embryophyta</taxon>
        <taxon>Tracheophyta</taxon>
        <taxon>Spermatophyta</taxon>
        <taxon>Magnoliopsida</taxon>
        <taxon>Liliopsida</taxon>
        <taxon>Poales</taxon>
        <taxon>Poaceae</taxon>
        <taxon>BOP clade</taxon>
        <taxon>Oryzoideae</taxon>
        <taxon>Oryzeae</taxon>
        <taxon>Oryzinae</taxon>
        <taxon>Oryza</taxon>
    </lineage>
</organism>
<reference evidence="2" key="2">
    <citation type="submission" date="2018-05" db="EMBL/GenBank/DDBJ databases">
        <title>OpunRS2 (Oryza punctata Reference Sequence Version 2).</title>
        <authorList>
            <person name="Zhang J."/>
            <person name="Kudrna D."/>
            <person name="Lee S."/>
            <person name="Talag J."/>
            <person name="Welchert J."/>
            <person name="Wing R.A."/>
        </authorList>
    </citation>
    <scope>NUCLEOTIDE SEQUENCE [LARGE SCALE GENOMIC DNA]</scope>
</reference>
<evidence type="ECO:0000313" key="3">
    <source>
        <dbReference type="Proteomes" id="UP000026962"/>
    </source>
</evidence>
<proteinExistence type="predicted"/>
<protein>
    <submittedName>
        <fullName evidence="2">Uncharacterized protein</fullName>
    </submittedName>
</protein>